<reference evidence="4" key="1">
    <citation type="journal article" date="2019" name="Int. J. Syst. Evol. Microbiol.">
        <title>The Global Catalogue of Microorganisms (GCM) 10K type strain sequencing project: providing services to taxonomists for standard genome sequencing and annotation.</title>
        <authorList>
            <consortium name="The Broad Institute Genomics Platform"/>
            <consortium name="The Broad Institute Genome Sequencing Center for Infectious Disease"/>
            <person name="Wu L."/>
            <person name="Ma J."/>
        </authorList>
    </citation>
    <scope>NUCLEOTIDE SEQUENCE [LARGE SCALE GENOMIC DNA]</scope>
    <source>
        <strain evidence="4">CGMCC 4.7289</strain>
    </source>
</reference>
<keyword evidence="1" id="KW-0560">Oxidoreductase</keyword>
<evidence type="ECO:0000313" key="3">
    <source>
        <dbReference type="EMBL" id="MFC4134557.1"/>
    </source>
</evidence>
<feature type="domain" description="Luciferase-like" evidence="2">
    <location>
        <begin position="14"/>
        <end position="192"/>
    </location>
</feature>
<dbReference type="Proteomes" id="UP001595816">
    <property type="component" value="Unassembled WGS sequence"/>
</dbReference>
<proteinExistence type="predicted"/>
<dbReference type="Gene3D" id="3.20.20.30">
    <property type="entry name" value="Luciferase-like domain"/>
    <property type="match status" value="1"/>
</dbReference>
<dbReference type="RefSeq" id="WP_253761294.1">
    <property type="nucleotide sequence ID" value="NZ_JAMZDZ010000001.1"/>
</dbReference>
<dbReference type="InterPro" id="IPR036661">
    <property type="entry name" value="Luciferase-like_sf"/>
</dbReference>
<dbReference type="Pfam" id="PF00296">
    <property type="entry name" value="Bac_luciferase"/>
    <property type="match status" value="1"/>
</dbReference>
<dbReference type="InterPro" id="IPR011251">
    <property type="entry name" value="Luciferase-like_dom"/>
</dbReference>
<evidence type="ECO:0000259" key="2">
    <source>
        <dbReference type="Pfam" id="PF00296"/>
    </source>
</evidence>
<evidence type="ECO:0000313" key="4">
    <source>
        <dbReference type="Proteomes" id="UP001595816"/>
    </source>
</evidence>
<comment type="caution">
    <text evidence="3">The sequence shown here is derived from an EMBL/GenBank/DDBJ whole genome shotgun (WGS) entry which is preliminary data.</text>
</comment>
<dbReference type="SUPFAM" id="SSF51679">
    <property type="entry name" value="Bacterial luciferase-like"/>
    <property type="match status" value="1"/>
</dbReference>
<dbReference type="EMBL" id="JBHSAY010000015">
    <property type="protein sequence ID" value="MFC4134557.1"/>
    <property type="molecule type" value="Genomic_DNA"/>
</dbReference>
<gene>
    <name evidence="3" type="ORF">ACFOZ4_28440</name>
</gene>
<organism evidence="3 4">
    <name type="scientific">Hamadaea flava</name>
    <dbReference type="NCBI Taxonomy" id="1742688"/>
    <lineage>
        <taxon>Bacteria</taxon>
        <taxon>Bacillati</taxon>
        <taxon>Actinomycetota</taxon>
        <taxon>Actinomycetes</taxon>
        <taxon>Micromonosporales</taxon>
        <taxon>Micromonosporaceae</taxon>
        <taxon>Hamadaea</taxon>
    </lineage>
</organism>
<dbReference type="CDD" id="cd01097">
    <property type="entry name" value="Tetrahydromethanopterin_reductase"/>
    <property type="match status" value="1"/>
</dbReference>
<name>A0ABV8LU29_9ACTN</name>
<dbReference type="PANTHER" id="PTHR43244:SF1">
    <property type="entry name" value="5,10-METHYLENETETRAHYDROMETHANOPTERIN REDUCTASE"/>
    <property type="match status" value="1"/>
</dbReference>
<dbReference type="InterPro" id="IPR050564">
    <property type="entry name" value="F420-G6PD/mer"/>
</dbReference>
<accession>A0ABV8LU29</accession>
<keyword evidence="4" id="KW-1185">Reference proteome</keyword>
<dbReference type="PANTHER" id="PTHR43244">
    <property type="match status" value="1"/>
</dbReference>
<sequence length="280" mass="30071">MIRLGAVFLPQWAPERLRPVAEAADQAGLDELWLWEDCFWESGIATASAALAWTSRLTVGVGLLPVPLRNVAITAMEVATLHRLFPGRVQVGIGHGVQDWMAQVGAKVDSPVTLLREYLDALKALLRGETVTTHGRYVHLDEVTLVWPPADASIFVGAVGPRTLRLSGSDADGTILTGGTTPTRTREARQLIGADDKPAVVYLHAAAGPDAGVRLEAERVRWGYESLDDVAVFGDAATVAAGVRRWADAGATTVVLQPTPDDPDPEGFMRFVARDVKPLL</sequence>
<protein>
    <submittedName>
        <fullName evidence="3">LLM class flavin-dependent oxidoreductase</fullName>
    </submittedName>
</protein>
<evidence type="ECO:0000256" key="1">
    <source>
        <dbReference type="ARBA" id="ARBA00023002"/>
    </source>
</evidence>